<organism evidence="5">
    <name type="scientific">Ixodes ricinus</name>
    <name type="common">Common tick</name>
    <name type="synonym">Acarus ricinus</name>
    <dbReference type="NCBI Taxonomy" id="34613"/>
    <lineage>
        <taxon>Eukaryota</taxon>
        <taxon>Metazoa</taxon>
        <taxon>Ecdysozoa</taxon>
        <taxon>Arthropoda</taxon>
        <taxon>Chelicerata</taxon>
        <taxon>Arachnida</taxon>
        <taxon>Acari</taxon>
        <taxon>Parasitiformes</taxon>
        <taxon>Ixodida</taxon>
        <taxon>Ixodoidea</taxon>
        <taxon>Ixodidae</taxon>
        <taxon>Ixodinae</taxon>
        <taxon>Ixodes</taxon>
    </lineage>
</organism>
<feature type="chain" id="PRO_5005517958" description="Protein kinase domain-containing protein" evidence="3">
    <location>
        <begin position="21"/>
        <end position="90"/>
    </location>
</feature>
<evidence type="ECO:0000256" key="2">
    <source>
        <dbReference type="ARBA" id="ARBA00022840"/>
    </source>
</evidence>
<reference evidence="5" key="1">
    <citation type="submission" date="2012-12" db="EMBL/GenBank/DDBJ databases">
        <title>Identification and characterization of a phenylalanine ammonia-lyase gene family in Isatis indigotica Fort.</title>
        <authorList>
            <person name="Liu Q."/>
            <person name="Chen J."/>
            <person name="Zhou X."/>
            <person name="Di P."/>
            <person name="Xiao Y."/>
            <person name="Xuan H."/>
            <person name="Zhang L."/>
            <person name="Chen W."/>
        </authorList>
    </citation>
    <scope>NUCLEOTIDE SEQUENCE</scope>
    <source>
        <tissue evidence="5">Salivary gland</tissue>
    </source>
</reference>
<dbReference type="InterPro" id="IPR000719">
    <property type="entry name" value="Prot_kinase_dom"/>
</dbReference>
<dbReference type="GO" id="GO:0004672">
    <property type="term" value="F:protein kinase activity"/>
    <property type="evidence" value="ECO:0007669"/>
    <property type="project" value="InterPro"/>
</dbReference>
<proteinExistence type="evidence at transcript level"/>
<evidence type="ECO:0000256" key="3">
    <source>
        <dbReference type="SAM" id="SignalP"/>
    </source>
</evidence>
<dbReference type="GO" id="GO:0005524">
    <property type="term" value="F:ATP binding"/>
    <property type="evidence" value="ECO:0007669"/>
    <property type="project" value="UniProtKB-KW"/>
</dbReference>
<dbReference type="InterPro" id="IPR011009">
    <property type="entry name" value="Kinase-like_dom_sf"/>
</dbReference>
<protein>
    <recommendedName>
        <fullName evidence="4">Protein kinase domain-containing protein</fullName>
    </recommendedName>
</protein>
<dbReference type="EMBL" id="GADI01004464">
    <property type="protein sequence ID" value="JAA69344.1"/>
    <property type="molecule type" value="mRNA"/>
</dbReference>
<dbReference type="InterPro" id="IPR050198">
    <property type="entry name" value="Non-receptor_tyrosine_kinases"/>
</dbReference>
<dbReference type="SUPFAM" id="SSF56112">
    <property type="entry name" value="Protein kinase-like (PK-like)"/>
    <property type="match status" value="1"/>
</dbReference>
<name>A0A0K8RFS5_IXORI</name>
<dbReference type="Gene3D" id="1.10.510.10">
    <property type="entry name" value="Transferase(Phosphotransferase) domain 1"/>
    <property type="match status" value="1"/>
</dbReference>
<keyword evidence="2" id="KW-0067">ATP-binding</keyword>
<keyword evidence="3" id="KW-0732">Signal</keyword>
<feature type="signal peptide" evidence="3">
    <location>
        <begin position="1"/>
        <end position="20"/>
    </location>
</feature>
<sequence>MRELGSGLFGVVRLWQVASAVQSSNQSYSGRTQCVRKIFIEEAKVMMKLTHPKLVQLYGVCTQQKPIYIVTEFMEKGCLLNFLRQRHGHF</sequence>
<feature type="domain" description="Protein kinase" evidence="4">
    <location>
        <begin position="1"/>
        <end position="90"/>
    </location>
</feature>
<accession>A0A0K8RFS5</accession>
<evidence type="ECO:0000256" key="1">
    <source>
        <dbReference type="ARBA" id="ARBA00022741"/>
    </source>
</evidence>
<evidence type="ECO:0000259" key="4">
    <source>
        <dbReference type="PROSITE" id="PS50011"/>
    </source>
</evidence>
<dbReference type="PROSITE" id="PS50011">
    <property type="entry name" value="PROTEIN_KINASE_DOM"/>
    <property type="match status" value="1"/>
</dbReference>
<dbReference type="InterPro" id="IPR001245">
    <property type="entry name" value="Ser-Thr/Tyr_kinase_cat_dom"/>
</dbReference>
<dbReference type="AlphaFoldDB" id="A0A0K8RFS5"/>
<dbReference type="PANTHER" id="PTHR24418">
    <property type="entry name" value="TYROSINE-PROTEIN KINASE"/>
    <property type="match status" value="1"/>
</dbReference>
<dbReference type="Pfam" id="PF07714">
    <property type="entry name" value="PK_Tyr_Ser-Thr"/>
    <property type="match status" value="1"/>
</dbReference>
<dbReference type="GO" id="GO:0002009">
    <property type="term" value="P:morphogenesis of an epithelium"/>
    <property type="evidence" value="ECO:0007669"/>
    <property type="project" value="UniProtKB-ARBA"/>
</dbReference>
<evidence type="ECO:0000313" key="5">
    <source>
        <dbReference type="EMBL" id="JAA69344.1"/>
    </source>
</evidence>
<keyword evidence="1" id="KW-0547">Nucleotide-binding</keyword>